<accession>A0ABP1QHU9</accession>
<organism evidence="3 4">
    <name type="scientific">Orchesella dallaii</name>
    <dbReference type="NCBI Taxonomy" id="48710"/>
    <lineage>
        <taxon>Eukaryota</taxon>
        <taxon>Metazoa</taxon>
        <taxon>Ecdysozoa</taxon>
        <taxon>Arthropoda</taxon>
        <taxon>Hexapoda</taxon>
        <taxon>Collembola</taxon>
        <taxon>Entomobryomorpha</taxon>
        <taxon>Entomobryoidea</taxon>
        <taxon>Orchesellidae</taxon>
        <taxon>Orchesellinae</taxon>
        <taxon>Orchesella</taxon>
    </lineage>
</organism>
<evidence type="ECO:0000256" key="1">
    <source>
        <dbReference type="SAM" id="MobiDB-lite"/>
    </source>
</evidence>
<evidence type="ECO:0000313" key="4">
    <source>
        <dbReference type="Proteomes" id="UP001642540"/>
    </source>
</evidence>
<dbReference type="Gene3D" id="3.10.10.10">
    <property type="entry name" value="HIV Type 1 Reverse Transcriptase, subunit A, domain 1"/>
    <property type="match status" value="1"/>
</dbReference>
<gene>
    <name evidence="3" type="ORF">ODALV1_LOCUS10888</name>
</gene>
<dbReference type="CDD" id="cd03714">
    <property type="entry name" value="RT_DIRS1"/>
    <property type="match status" value="1"/>
</dbReference>
<dbReference type="InterPro" id="IPR043128">
    <property type="entry name" value="Rev_trsase/Diguanyl_cyclase"/>
</dbReference>
<dbReference type="Gene3D" id="3.30.70.270">
    <property type="match status" value="1"/>
</dbReference>
<dbReference type="InterPro" id="IPR000477">
    <property type="entry name" value="RT_dom"/>
</dbReference>
<proteinExistence type="predicted"/>
<dbReference type="Pfam" id="PF00078">
    <property type="entry name" value="RVT_1"/>
    <property type="match status" value="1"/>
</dbReference>
<keyword evidence="4" id="KW-1185">Reference proteome</keyword>
<dbReference type="PANTHER" id="PTHR33050">
    <property type="entry name" value="REVERSE TRANSCRIPTASE DOMAIN-CONTAINING PROTEIN"/>
    <property type="match status" value="1"/>
</dbReference>
<dbReference type="Gene3D" id="3.30.420.10">
    <property type="entry name" value="Ribonuclease H-like superfamily/Ribonuclease H"/>
    <property type="match status" value="1"/>
</dbReference>
<name>A0ABP1QHU9_9HEXA</name>
<dbReference type="InterPro" id="IPR036397">
    <property type="entry name" value="RNaseH_sf"/>
</dbReference>
<dbReference type="PANTHER" id="PTHR33050:SF7">
    <property type="entry name" value="RIBONUCLEASE H"/>
    <property type="match status" value="1"/>
</dbReference>
<dbReference type="Proteomes" id="UP001642540">
    <property type="component" value="Unassembled WGS sequence"/>
</dbReference>
<sequence>MSIRQVPGALSLEAVQARLLDVVGPLSALHASAIKAQVDRELMHPDSVLEVINHALVLLGNASTQATYQRQRAILSKINPSAVGLLSKESQPTDSNDLFGTSVRKAIKDAAEIRKDLGVGMEKPRSYGYRPKQSRFSQPNFRGTRYHPYGNRNRGQPPQRGFQPRSTPNKGAGELISKTKVGGRAMFCASFWRTITNDNWVLNSILGYSLPLIESPPTYLSPAPHIVGVEVSSLLSKGAIEIASHHYFLSQIFLLPKKDGGSWRPIINLKPLNKYLKSEHFKMKSITMLRDILRKGMWMCKLDLKDAYFTIPVKHEHRKFLQFEWGGVTYQFTCLPFGLSSAPFAFTKITKPIVAVLRQEGILLIIYLDDVFVTNTDKDSTKTSIDRAVQLFESAGFIINYERSVLNPVQKLEYLGFVIDSFRYEIGLPTSKRLKIKQFANALLQDKELTPRKLAKFIGMITAVKIAHQTSTLKLRQCQLHLIRSLRQQNWDAVITSSVEVNAELTWWVQNAEVLLPCSIAVEVPVLEIEADASMEGWGAVCNGVETGGVWHLKDKETYTHINQLELYAAFLAVKCFYREGITSIRMKLDSRTAVCYINKMGGTRSRLMNLLALDVWNWCVTKDLWLTAEHIPGTSNNVADWQSRNHVDNSSWKLCKTAFTAIQQLIQCKIDLFADRKKTTSFSATAAGDWTHKRCISMLFQSIGTE</sequence>
<evidence type="ECO:0000313" key="3">
    <source>
        <dbReference type="EMBL" id="CAL8101581.1"/>
    </source>
</evidence>
<evidence type="ECO:0000259" key="2">
    <source>
        <dbReference type="PROSITE" id="PS50878"/>
    </source>
</evidence>
<dbReference type="InterPro" id="IPR052055">
    <property type="entry name" value="Hepadnavirus_pol/RT"/>
</dbReference>
<dbReference type="PROSITE" id="PS50878">
    <property type="entry name" value="RT_POL"/>
    <property type="match status" value="1"/>
</dbReference>
<comment type="caution">
    <text evidence="3">The sequence shown here is derived from an EMBL/GenBank/DDBJ whole genome shotgun (WGS) entry which is preliminary data.</text>
</comment>
<dbReference type="CDD" id="cd09275">
    <property type="entry name" value="RNase_HI_RT_DIRS1"/>
    <property type="match status" value="1"/>
</dbReference>
<feature type="region of interest" description="Disordered" evidence="1">
    <location>
        <begin position="128"/>
        <end position="175"/>
    </location>
</feature>
<dbReference type="EMBL" id="CAXLJM020000033">
    <property type="protein sequence ID" value="CAL8101581.1"/>
    <property type="molecule type" value="Genomic_DNA"/>
</dbReference>
<dbReference type="InterPro" id="IPR043502">
    <property type="entry name" value="DNA/RNA_pol_sf"/>
</dbReference>
<protein>
    <recommendedName>
        <fullName evidence="2">Reverse transcriptase domain-containing protein</fullName>
    </recommendedName>
</protein>
<dbReference type="SUPFAM" id="SSF56672">
    <property type="entry name" value="DNA/RNA polymerases"/>
    <property type="match status" value="1"/>
</dbReference>
<reference evidence="3 4" key="1">
    <citation type="submission" date="2024-08" db="EMBL/GenBank/DDBJ databases">
        <authorList>
            <person name="Cucini C."/>
            <person name="Frati F."/>
        </authorList>
    </citation>
    <scope>NUCLEOTIDE SEQUENCE [LARGE SCALE GENOMIC DNA]</scope>
</reference>
<feature type="domain" description="Reverse transcriptase" evidence="2">
    <location>
        <begin position="236"/>
        <end position="419"/>
    </location>
</feature>